<feature type="domain" description="NFACT RNA-binding" evidence="3">
    <location>
        <begin position="1"/>
        <end position="113"/>
    </location>
</feature>
<dbReference type="PANTHER" id="PTHR13049:SF2">
    <property type="entry name" value="COILED-COIL DOMAIN-CONTAINING PROTEIN 25"/>
    <property type="match status" value="1"/>
</dbReference>
<gene>
    <name evidence="4" type="ORF">EPUS_02512</name>
</gene>
<feature type="compositionally biased region" description="Basic and acidic residues" evidence="2">
    <location>
        <begin position="147"/>
        <end position="189"/>
    </location>
</feature>
<dbReference type="OrthoDB" id="200398at2759"/>
<feature type="region of interest" description="Disordered" evidence="2">
    <location>
        <begin position="147"/>
        <end position="214"/>
    </location>
</feature>
<dbReference type="Pfam" id="PF05670">
    <property type="entry name" value="NFACT-R_1"/>
    <property type="match status" value="1"/>
</dbReference>
<dbReference type="OMA" id="YHDEKAV"/>
<dbReference type="AlphaFoldDB" id="U1GFY4"/>
<dbReference type="EMBL" id="KE721301">
    <property type="protein sequence ID" value="ERF70646.1"/>
    <property type="molecule type" value="Genomic_DNA"/>
</dbReference>
<name>U1GFY4_ENDPU</name>
<dbReference type="InterPro" id="IPR039730">
    <property type="entry name" value="Jlp2/Ccd25"/>
</dbReference>
<dbReference type="RefSeq" id="XP_007803704.1">
    <property type="nucleotide sequence ID" value="XM_007805513.1"/>
</dbReference>
<proteinExistence type="inferred from homology"/>
<evidence type="ECO:0000313" key="4">
    <source>
        <dbReference type="EMBL" id="ERF70646.1"/>
    </source>
</evidence>
<protein>
    <recommendedName>
        <fullName evidence="3">NFACT RNA-binding domain-containing protein</fullName>
    </recommendedName>
</protein>
<dbReference type="InterPro" id="IPR008532">
    <property type="entry name" value="NFACT_RNA-bd"/>
</dbReference>
<reference evidence="5" key="1">
    <citation type="journal article" date="2014" name="BMC Genomics">
        <title>Genome characteristics reveal the impact of lichenization on lichen-forming fungus Endocarpon pusillum Hedwig (Verrucariales, Ascomycota).</title>
        <authorList>
            <person name="Wang Y.-Y."/>
            <person name="Liu B."/>
            <person name="Zhang X.-Y."/>
            <person name="Zhou Q.-M."/>
            <person name="Zhang T."/>
            <person name="Li H."/>
            <person name="Yu Y.-F."/>
            <person name="Zhang X.-L."/>
            <person name="Hao X.-Y."/>
            <person name="Wang M."/>
            <person name="Wang L."/>
            <person name="Wei J.-C."/>
        </authorList>
    </citation>
    <scope>NUCLEOTIDE SEQUENCE [LARGE SCALE GENOMIC DNA]</scope>
    <source>
        <strain evidence="5">Z07020 / HMAS-L-300199</strain>
    </source>
</reference>
<dbReference type="HOGENOM" id="CLU_076656_0_0_1"/>
<evidence type="ECO:0000259" key="3">
    <source>
        <dbReference type="Pfam" id="PF05670"/>
    </source>
</evidence>
<evidence type="ECO:0000256" key="1">
    <source>
        <dbReference type="ARBA" id="ARBA00008998"/>
    </source>
</evidence>
<dbReference type="eggNOG" id="KOG3272">
    <property type="taxonomic scope" value="Eukaryota"/>
</dbReference>
<keyword evidence="5" id="KW-1185">Reference proteome</keyword>
<dbReference type="PANTHER" id="PTHR13049">
    <property type="entry name" value="DUF814-RELATED"/>
    <property type="match status" value="1"/>
</dbReference>
<evidence type="ECO:0000256" key="2">
    <source>
        <dbReference type="SAM" id="MobiDB-lite"/>
    </source>
</evidence>
<sequence length="214" mass="25186">MVYYFESTAVNPPAFIYVGKDKVENEDLIKFGWEEDVWVCRSTRRFCAHVYLRMKPGEAWSSIPEALLEDCAQLTKANSIEGNKKDNVTVVYTPWSNLMKNASMATGQVSFYDPKMTKKILVSVRQNAIINRLNKTRLERFPDLRSEKEDDLKRKRKAERLAREEKKAQERQEKKEREEKRWQKDHAYDELMNADEIAASSNQDRDADFLDDFM</sequence>
<dbReference type="Proteomes" id="UP000019373">
    <property type="component" value="Unassembled WGS sequence"/>
</dbReference>
<evidence type="ECO:0000313" key="5">
    <source>
        <dbReference type="Proteomes" id="UP000019373"/>
    </source>
</evidence>
<accession>U1GFY4</accession>
<dbReference type="GeneID" id="19237565"/>
<comment type="similarity">
    <text evidence="1">Belongs to the CCDC25 family.</text>
</comment>
<organism evidence="4 5">
    <name type="scientific">Endocarpon pusillum (strain Z07020 / HMAS-L-300199)</name>
    <name type="common">Lichen-forming fungus</name>
    <dbReference type="NCBI Taxonomy" id="1263415"/>
    <lineage>
        <taxon>Eukaryota</taxon>
        <taxon>Fungi</taxon>
        <taxon>Dikarya</taxon>
        <taxon>Ascomycota</taxon>
        <taxon>Pezizomycotina</taxon>
        <taxon>Eurotiomycetes</taxon>
        <taxon>Chaetothyriomycetidae</taxon>
        <taxon>Verrucariales</taxon>
        <taxon>Verrucariaceae</taxon>
        <taxon>Endocarpon</taxon>
    </lineage>
</organism>